<feature type="chain" id="PRO_5046989911" evidence="1">
    <location>
        <begin position="30"/>
        <end position="288"/>
    </location>
</feature>
<name>A0ABW1DCY5_9ACTN</name>
<keyword evidence="3" id="KW-1185">Reference proteome</keyword>
<reference evidence="3" key="1">
    <citation type="journal article" date="2019" name="Int. J. Syst. Evol. Microbiol.">
        <title>The Global Catalogue of Microorganisms (GCM) 10K type strain sequencing project: providing services to taxonomists for standard genome sequencing and annotation.</title>
        <authorList>
            <consortium name="The Broad Institute Genomics Platform"/>
            <consortium name="The Broad Institute Genome Sequencing Center for Infectious Disease"/>
            <person name="Wu L."/>
            <person name="Ma J."/>
        </authorList>
    </citation>
    <scope>NUCLEOTIDE SEQUENCE [LARGE SCALE GENOMIC DNA]</scope>
    <source>
        <strain evidence="3">CCUG 53903</strain>
    </source>
</reference>
<feature type="signal peptide" evidence="1">
    <location>
        <begin position="1"/>
        <end position="29"/>
    </location>
</feature>
<evidence type="ECO:0000313" key="2">
    <source>
        <dbReference type="EMBL" id="MFC5834788.1"/>
    </source>
</evidence>
<gene>
    <name evidence="2" type="ORF">ACFPZ3_64030</name>
</gene>
<evidence type="ECO:0000256" key="1">
    <source>
        <dbReference type="SAM" id="SignalP"/>
    </source>
</evidence>
<sequence length="288" mass="29518">MYKFTRIGTLMLVAVAGLVLAAPMPPASAAISPAGIEYDIDFRQATPGQPRIEAFPPCGATQVTVGSGVAGNGVTISELAPSIGIDTFFSALGHVGFPNATLQAVVACLPQAQLGSTTRVTTQFPPTSAVLHKGTVTCPAGFYSFGGGGYFVDAGGFRTSNTDFMTVNAPTPDGRGWAYAARNNSVTDRLVVTARCAQSASPRRDMLVQASTPSVNGQLVTANAICPSGWTAISGGIALIKADGTPSLGFADISMPITNFINPAVGYTVHGRATDLGTSTVARAQCVR</sequence>
<comment type="caution">
    <text evidence="2">The sequence shown here is derived from an EMBL/GenBank/DDBJ whole genome shotgun (WGS) entry which is preliminary data.</text>
</comment>
<dbReference type="RefSeq" id="WP_379524199.1">
    <property type="nucleotide sequence ID" value="NZ_JBHSPA010000115.1"/>
</dbReference>
<proteinExistence type="predicted"/>
<dbReference type="EMBL" id="JBHSPA010000115">
    <property type="protein sequence ID" value="MFC5834788.1"/>
    <property type="molecule type" value="Genomic_DNA"/>
</dbReference>
<accession>A0ABW1DCY5</accession>
<protein>
    <submittedName>
        <fullName evidence="2">Uncharacterized protein</fullName>
    </submittedName>
</protein>
<dbReference type="Proteomes" id="UP001596058">
    <property type="component" value="Unassembled WGS sequence"/>
</dbReference>
<evidence type="ECO:0000313" key="3">
    <source>
        <dbReference type="Proteomes" id="UP001596058"/>
    </source>
</evidence>
<keyword evidence="1" id="KW-0732">Signal</keyword>
<organism evidence="2 3">
    <name type="scientific">Nonomuraea insulae</name>
    <dbReference type="NCBI Taxonomy" id="1616787"/>
    <lineage>
        <taxon>Bacteria</taxon>
        <taxon>Bacillati</taxon>
        <taxon>Actinomycetota</taxon>
        <taxon>Actinomycetes</taxon>
        <taxon>Streptosporangiales</taxon>
        <taxon>Streptosporangiaceae</taxon>
        <taxon>Nonomuraea</taxon>
    </lineage>
</organism>